<dbReference type="PANTHER" id="PTHR21442:SF0">
    <property type="entry name" value="CILIA- AND FLAGELLA-ASSOCIATED PROTEIN 206"/>
    <property type="match status" value="1"/>
</dbReference>
<evidence type="ECO:0000256" key="7">
    <source>
        <dbReference type="ARBA" id="ARBA00023212"/>
    </source>
</evidence>
<evidence type="ECO:0000256" key="8">
    <source>
        <dbReference type="ARBA" id="ARBA00023273"/>
    </source>
</evidence>
<gene>
    <name evidence="9" type="ORF">TCIL3000_7_5150</name>
</gene>
<comment type="subcellular location">
    <subcellularLocation>
        <location evidence="1">Cytoplasm</location>
        <location evidence="1">Cytoskeleton</location>
        <location evidence="1">Cilium axoneme</location>
    </subcellularLocation>
</comment>
<evidence type="ECO:0000313" key="9">
    <source>
        <dbReference type="EMBL" id="CCC91701.1"/>
    </source>
</evidence>
<organism evidence="9">
    <name type="scientific">Trypanosoma congolense (strain IL3000)</name>
    <dbReference type="NCBI Taxonomy" id="1068625"/>
    <lineage>
        <taxon>Eukaryota</taxon>
        <taxon>Discoba</taxon>
        <taxon>Euglenozoa</taxon>
        <taxon>Kinetoplastea</taxon>
        <taxon>Metakinetoplastina</taxon>
        <taxon>Trypanosomatida</taxon>
        <taxon>Trypanosomatidae</taxon>
        <taxon>Trypanosoma</taxon>
        <taxon>Nannomonas</taxon>
    </lineage>
</organism>
<evidence type="ECO:0000256" key="2">
    <source>
        <dbReference type="ARBA" id="ARBA00010500"/>
    </source>
</evidence>
<protein>
    <recommendedName>
        <fullName evidence="3">Cilia- and flagella-associated protein 206</fullName>
    </recommendedName>
</protein>
<dbReference type="GO" id="GO:0036064">
    <property type="term" value="C:ciliary basal body"/>
    <property type="evidence" value="ECO:0007669"/>
    <property type="project" value="TreeGrafter"/>
</dbReference>
<dbReference type="PANTHER" id="PTHR21442">
    <property type="entry name" value="CILIA- AND FLAGELLA-ASSOCIATED PROTEIN 206"/>
    <property type="match status" value="1"/>
</dbReference>
<dbReference type="InterPro" id="IPR021897">
    <property type="entry name" value="FAP206"/>
</dbReference>
<keyword evidence="8" id="KW-0966">Cell projection</keyword>
<reference evidence="9" key="1">
    <citation type="journal article" date="2012" name="Proc. Natl. Acad. Sci. U.S.A.">
        <title>Antigenic diversity is generated by distinct evolutionary mechanisms in African trypanosome species.</title>
        <authorList>
            <person name="Jackson A.P."/>
            <person name="Berry A."/>
            <person name="Aslett M."/>
            <person name="Allison H.C."/>
            <person name="Burton P."/>
            <person name="Vavrova-Anderson J."/>
            <person name="Brown R."/>
            <person name="Browne H."/>
            <person name="Corton N."/>
            <person name="Hauser H."/>
            <person name="Gamble J."/>
            <person name="Gilderthorp R."/>
            <person name="Marcello L."/>
            <person name="McQuillan J."/>
            <person name="Otto T.D."/>
            <person name="Quail M.A."/>
            <person name="Sanders M.J."/>
            <person name="van Tonder A."/>
            <person name="Ginger M.L."/>
            <person name="Field M.C."/>
            <person name="Barry J.D."/>
            <person name="Hertz-Fowler C."/>
            <person name="Berriman M."/>
        </authorList>
    </citation>
    <scope>NUCLEOTIDE SEQUENCE</scope>
    <source>
        <strain evidence="9">IL3000</strain>
    </source>
</reference>
<name>G0UQP0_TRYCI</name>
<dbReference type="Pfam" id="PF12018">
    <property type="entry name" value="FAP206"/>
    <property type="match status" value="1"/>
</dbReference>
<dbReference type="GO" id="GO:0005930">
    <property type="term" value="C:axoneme"/>
    <property type="evidence" value="ECO:0007669"/>
    <property type="project" value="UniProtKB-SubCell"/>
</dbReference>
<evidence type="ECO:0000256" key="3">
    <source>
        <dbReference type="ARBA" id="ARBA00021602"/>
    </source>
</evidence>
<keyword evidence="6" id="KW-0969">Cilium</keyword>
<keyword evidence="5" id="KW-0970">Cilium biogenesis/degradation</keyword>
<keyword evidence="4" id="KW-0963">Cytoplasm</keyword>
<proteinExistence type="inferred from homology"/>
<dbReference type="EMBL" id="HE575320">
    <property type="protein sequence ID" value="CCC91701.1"/>
    <property type="molecule type" value="Genomic_DNA"/>
</dbReference>
<keyword evidence="7" id="KW-0206">Cytoskeleton</keyword>
<sequence>MDVTAIAAKEIVRRFRKLVAGKASVSLTVELASFALRLHLRSSSHCDPRGNVEMLPEAIEVVVDSVASFLATCSVDLMAALSLQCQTLGLHKKLSDRRQKDRVKHEAITLRLLSSLCDNSERSPEELLGEITFFILHCYKQLQESESGMLARKDTAMVLTAVLPRNQVPTFACQSSDEKKQQLEELRRIVWGIRLYNVACGRSVSNGILPPRENADSLFATQHTRIEEELREAICACSRYVSVLRSPSTLVDGEQRNLLIDEYYRQLQLLLNIRMVKQRLDTLRAHIYDELIPSYEAALAKVRGTLGTKSIRSDGVSLRKNVSKAVVYPLFIALSEAYEVVQSSFEGIEDINELMNLSLSLGKISNSSLPHTLLQQALAFEKNNDPVDHSAVATQFESVIAACPPDRLDCVQYTHSSEALHAHLASCAFNGMCPVTLLEEGICVEGCVNTTDPAFPGFVLRTAAGSDRTEWYAFMTASKLLRFAASSQRFVDHIAATMKSNVVLVGLLGLAGQFSGELYIKGTRTYDQQQGGTMGQRSRETATQTGQIDPYLDHNYRWNEWDLRRQALKLVNLLNMRTHSTQTIASHFRRDNSTQCRPPRDDSTQTMQDIAVQPARTVQYLKGLRGTKTSAIETVQKTFLY</sequence>
<evidence type="ECO:0000256" key="4">
    <source>
        <dbReference type="ARBA" id="ARBA00022490"/>
    </source>
</evidence>
<dbReference type="VEuPathDB" id="TriTrypDB:TcIL3000_7_5150"/>
<accession>G0UQP0</accession>
<evidence type="ECO:0000256" key="6">
    <source>
        <dbReference type="ARBA" id="ARBA00023069"/>
    </source>
</evidence>
<dbReference type="GO" id="GO:0030030">
    <property type="term" value="P:cell projection organization"/>
    <property type="evidence" value="ECO:0007669"/>
    <property type="project" value="UniProtKB-KW"/>
</dbReference>
<evidence type="ECO:0000256" key="5">
    <source>
        <dbReference type="ARBA" id="ARBA00022794"/>
    </source>
</evidence>
<comment type="similarity">
    <text evidence="2">Belongs to the CFAP206 family.</text>
</comment>
<dbReference type="AlphaFoldDB" id="G0UQP0"/>
<dbReference type="GO" id="GO:0003356">
    <property type="term" value="P:regulation of cilium beat frequency"/>
    <property type="evidence" value="ECO:0007669"/>
    <property type="project" value="TreeGrafter"/>
</dbReference>
<evidence type="ECO:0000256" key="1">
    <source>
        <dbReference type="ARBA" id="ARBA00004430"/>
    </source>
</evidence>